<evidence type="ECO:0000259" key="7">
    <source>
        <dbReference type="PROSITE" id="PS51830"/>
    </source>
</evidence>
<feature type="domain" description="FIIND" evidence="7">
    <location>
        <begin position="467"/>
        <end position="746"/>
    </location>
</feature>
<dbReference type="Pfam" id="PF23679">
    <property type="entry name" value="UPA-FIIND"/>
    <property type="match status" value="2"/>
</dbReference>
<sequence length="840" mass="95742">MSTLPETEKKCKEEDKSLGENVDRTKILQPKGSIVFQSVTGPQLAMEAESSKDHYLSIKKNKEEEKSLSTVILPATGSSQRRIWSGPFVKQSASGAEDHFQTKPGKTPFYLCAAAHSYPPNFNPYSMSSSLRTSSWRTCEFCSVFVDHEHWQPFEPTRVTAVDETVKYRISVTRGSHECRVTGLRWQSFCNVELEYSLGDWDLYSDLLEKKGFVPCGPLMDLRVISGQLAAVHLPHFICLDTQHRWRDFRMLCAEDTGVSLEDCLISQFHAVQFCHTFIPMGVLVSSGVPVKAHCDILIYLSSTAHQTLHVYLIPGDVKMKESVEKREKGSVKICTWPDVSLQMKQHYTLSTSCSSQITPQKLKLRYTSKTPIFFKVNIKEVTKHSIDLQLLSEKKTVVRQAYIQSDIIQGPAVSESSPAVLKRSKGYETPVVKIKEKSEARSERAADQKKVMEASEQFGKWWKSSCRSCSSVQDTAEWKHIEPEADENLHYRVSSSAGRYECSVSGLRWVTEGDVSLKYHFADWKPHSEDLRRMQFEPCGPLMDITVISGRIVEVHLPHFACLGSSPALTDVVRVLDVQDDGMFLEKCELTRFHAKLLHPTFSPKGFLIRSGFPVKVHCEVLIYQTLTSLLTLHVYLVTCDLNSIQEVEKKEKDAVKILKPGPERSLPMKSWYNIETKFKSENFSSTIKPKRLKLRYSPIKYCEVYTKNPDDDFELHLINERKESIWDGVIRTDEYRRSSSFTSNDRQSGPSTEYAVWFVTTHRNALIKGVSLVNPIADDLNELIGEEKYSIITECKTPQKQMRKIYSFLCGGQEIMRKFYESLLRHEPHLVADLTGAD</sequence>
<dbReference type="InterPro" id="IPR011029">
    <property type="entry name" value="DEATH-like_dom_sf"/>
</dbReference>
<keyword evidence="2" id="KW-0963">Cytoplasm</keyword>
<feature type="domain" description="FIIND" evidence="7">
    <location>
        <begin position="147"/>
        <end position="418"/>
    </location>
</feature>
<keyword evidence="3" id="KW-0399">Innate immunity</keyword>
<protein>
    <recommendedName>
        <fullName evidence="7">FIIND domain-containing protein</fullName>
    </recommendedName>
</protein>
<reference evidence="8" key="1">
    <citation type="submission" date="2025-08" db="UniProtKB">
        <authorList>
            <consortium name="Ensembl"/>
        </authorList>
    </citation>
    <scope>IDENTIFICATION</scope>
</reference>
<organism evidence="8 9">
    <name type="scientific">Astyanax mexicanus</name>
    <name type="common">Blind cave fish</name>
    <name type="synonym">Astyanax fasciatus mexicanus</name>
    <dbReference type="NCBI Taxonomy" id="7994"/>
    <lineage>
        <taxon>Eukaryota</taxon>
        <taxon>Metazoa</taxon>
        <taxon>Chordata</taxon>
        <taxon>Craniata</taxon>
        <taxon>Vertebrata</taxon>
        <taxon>Euteleostomi</taxon>
        <taxon>Actinopterygii</taxon>
        <taxon>Neopterygii</taxon>
        <taxon>Teleostei</taxon>
        <taxon>Ostariophysi</taxon>
        <taxon>Characiformes</taxon>
        <taxon>Characoidei</taxon>
        <taxon>Acestrorhamphidae</taxon>
        <taxon>Acestrorhamphinae</taxon>
        <taxon>Astyanax</taxon>
    </lineage>
</organism>
<dbReference type="SUPFAM" id="SSF47986">
    <property type="entry name" value="DEATH domain"/>
    <property type="match status" value="1"/>
</dbReference>
<dbReference type="Gene3D" id="1.10.533.10">
    <property type="entry name" value="Death Domain, Fas"/>
    <property type="match status" value="1"/>
</dbReference>
<evidence type="ECO:0000256" key="1">
    <source>
        <dbReference type="ARBA" id="ARBA00004514"/>
    </source>
</evidence>
<comment type="subcellular location">
    <subcellularLocation>
        <location evidence="1">Cytoplasm</location>
        <location evidence="1">Cytosol</location>
    </subcellularLocation>
</comment>
<dbReference type="Pfam" id="PF13553">
    <property type="entry name" value="FIIND"/>
    <property type="match status" value="2"/>
</dbReference>
<dbReference type="GO" id="GO:0045087">
    <property type="term" value="P:innate immune response"/>
    <property type="evidence" value="ECO:0007669"/>
    <property type="project" value="UniProtKB-KW"/>
</dbReference>
<dbReference type="PANTHER" id="PTHR46985:SF4">
    <property type="entry name" value="CASPASE RECRUITMENT DOMAIN-CONTAINING PROTEIN 8"/>
    <property type="match status" value="1"/>
</dbReference>
<evidence type="ECO:0000256" key="4">
    <source>
        <dbReference type="ARBA" id="ARBA00022859"/>
    </source>
</evidence>
<dbReference type="GO" id="GO:0006954">
    <property type="term" value="P:inflammatory response"/>
    <property type="evidence" value="ECO:0007669"/>
    <property type="project" value="UniProtKB-KW"/>
</dbReference>
<dbReference type="InterPro" id="IPR051249">
    <property type="entry name" value="NLRP_Inflammasome"/>
</dbReference>
<accession>A0A8B9HGR2</accession>
<dbReference type="Pfam" id="PF00619">
    <property type="entry name" value="CARD"/>
    <property type="match status" value="1"/>
</dbReference>
<evidence type="ECO:0000256" key="3">
    <source>
        <dbReference type="ARBA" id="ARBA00022588"/>
    </source>
</evidence>
<proteinExistence type="predicted"/>
<dbReference type="GO" id="GO:0042981">
    <property type="term" value="P:regulation of apoptotic process"/>
    <property type="evidence" value="ECO:0007669"/>
    <property type="project" value="InterPro"/>
</dbReference>
<evidence type="ECO:0000313" key="9">
    <source>
        <dbReference type="Proteomes" id="UP000694621"/>
    </source>
</evidence>
<evidence type="ECO:0000313" key="8">
    <source>
        <dbReference type="Ensembl" id="ENSAMXP00005012367.1"/>
    </source>
</evidence>
<name>A0A8B9HGR2_ASTMX</name>
<dbReference type="InterPro" id="IPR001315">
    <property type="entry name" value="CARD"/>
</dbReference>
<dbReference type="Proteomes" id="UP000694621">
    <property type="component" value="Unplaced"/>
</dbReference>
<dbReference type="PROSITE" id="PS51830">
    <property type="entry name" value="FIIND"/>
    <property type="match status" value="2"/>
</dbReference>
<keyword evidence="5" id="KW-0395">Inflammatory response</keyword>
<keyword evidence="4" id="KW-0391">Immunity</keyword>
<evidence type="ECO:0000256" key="2">
    <source>
        <dbReference type="ARBA" id="ARBA00022490"/>
    </source>
</evidence>
<dbReference type="Ensembl" id="ENSAMXT00005013710.1">
    <property type="protein sequence ID" value="ENSAMXP00005012367.1"/>
    <property type="gene ID" value="ENSAMXG00005006679.1"/>
</dbReference>
<evidence type="ECO:0000256" key="6">
    <source>
        <dbReference type="SAM" id="MobiDB-lite"/>
    </source>
</evidence>
<dbReference type="AlphaFoldDB" id="A0A8B9HGR2"/>
<dbReference type="PANTHER" id="PTHR46985">
    <property type="entry name" value="NACHT, LRR AND PYD DOMAINS-CONTAINING PROTEIN 1"/>
    <property type="match status" value="1"/>
</dbReference>
<dbReference type="GO" id="GO:0005829">
    <property type="term" value="C:cytosol"/>
    <property type="evidence" value="ECO:0007669"/>
    <property type="project" value="UniProtKB-SubCell"/>
</dbReference>
<evidence type="ECO:0000256" key="5">
    <source>
        <dbReference type="ARBA" id="ARBA00023198"/>
    </source>
</evidence>
<dbReference type="InterPro" id="IPR025307">
    <property type="entry name" value="FIIND_dom"/>
</dbReference>
<feature type="region of interest" description="Disordered" evidence="6">
    <location>
        <begin position="1"/>
        <end position="21"/>
    </location>
</feature>